<dbReference type="STRING" id="1797529.A2570_02470"/>
<accession>A0A1G1XLL6</accession>
<dbReference type="Gene3D" id="1.10.260.40">
    <property type="entry name" value="lambda repressor-like DNA-binding domains"/>
    <property type="match status" value="1"/>
</dbReference>
<dbReference type="InterPro" id="IPR010982">
    <property type="entry name" value="Lambda_DNA-bd_dom_sf"/>
</dbReference>
<dbReference type="InterPro" id="IPR050400">
    <property type="entry name" value="Bact_Cytoskel_RodZ"/>
</dbReference>
<evidence type="ECO:0008006" key="4">
    <source>
        <dbReference type="Google" id="ProtNLM"/>
    </source>
</evidence>
<dbReference type="PANTHER" id="PTHR34475">
    <property type="match status" value="1"/>
</dbReference>
<proteinExistence type="predicted"/>
<evidence type="ECO:0000313" key="2">
    <source>
        <dbReference type="EMBL" id="OGY40576.1"/>
    </source>
</evidence>
<dbReference type="GO" id="GO:0003677">
    <property type="term" value="F:DNA binding"/>
    <property type="evidence" value="ECO:0007669"/>
    <property type="project" value="InterPro"/>
</dbReference>
<dbReference type="Proteomes" id="UP000178570">
    <property type="component" value="Unassembled WGS sequence"/>
</dbReference>
<sequence length="209" mass="23524">MNPEELKNLGQFLSDSREASGLSLQKFSQVSGISEDILDQIESGDFKKIGSAPYLKGILKKYERFAGVGYKEVFGFVSQFKTSGKHDALPQNRFSSKSVLKLPEFNPVVFLLAILFFFLAFQFVVLVLPPKIVLGEMPTATSEKNVKVFGTVSGKVKDFFVNSEKTELLKNSFSKDIFLNQEINIIEFKAINFFGKEVVVRRMVILKSE</sequence>
<keyword evidence="1" id="KW-0472">Membrane</keyword>
<dbReference type="SUPFAM" id="SSF47413">
    <property type="entry name" value="lambda repressor-like DNA-binding domains"/>
    <property type="match status" value="1"/>
</dbReference>
<gene>
    <name evidence="2" type="ORF">A2570_02470</name>
</gene>
<comment type="caution">
    <text evidence="2">The sequence shown here is derived from an EMBL/GenBank/DDBJ whole genome shotgun (WGS) entry which is preliminary data.</text>
</comment>
<feature type="transmembrane region" description="Helical" evidence="1">
    <location>
        <begin position="108"/>
        <end position="128"/>
    </location>
</feature>
<reference evidence="2 3" key="1">
    <citation type="journal article" date="2016" name="Nat. Commun.">
        <title>Thousands of microbial genomes shed light on interconnected biogeochemical processes in an aquifer system.</title>
        <authorList>
            <person name="Anantharaman K."/>
            <person name="Brown C.T."/>
            <person name="Hug L.A."/>
            <person name="Sharon I."/>
            <person name="Castelle C.J."/>
            <person name="Probst A.J."/>
            <person name="Thomas B.C."/>
            <person name="Singh A."/>
            <person name="Wilkins M.J."/>
            <person name="Karaoz U."/>
            <person name="Brodie E.L."/>
            <person name="Williams K.H."/>
            <person name="Hubbard S.S."/>
            <person name="Banfield J.F."/>
        </authorList>
    </citation>
    <scope>NUCLEOTIDE SEQUENCE [LARGE SCALE GENOMIC DNA]</scope>
</reference>
<dbReference type="AlphaFoldDB" id="A0A1G1XLL6"/>
<evidence type="ECO:0000256" key="1">
    <source>
        <dbReference type="SAM" id="Phobius"/>
    </source>
</evidence>
<dbReference type="Pfam" id="PF13413">
    <property type="entry name" value="HTH_25"/>
    <property type="match status" value="1"/>
</dbReference>
<dbReference type="PANTHER" id="PTHR34475:SF1">
    <property type="entry name" value="CYTOSKELETON PROTEIN RODZ"/>
    <property type="match status" value="1"/>
</dbReference>
<evidence type="ECO:0000313" key="3">
    <source>
        <dbReference type="Proteomes" id="UP000178570"/>
    </source>
</evidence>
<protein>
    <recommendedName>
        <fullName evidence="4">HTH cro/C1-type domain-containing protein</fullName>
    </recommendedName>
</protein>
<dbReference type="EMBL" id="MHHY01000007">
    <property type="protein sequence ID" value="OGY40576.1"/>
    <property type="molecule type" value="Genomic_DNA"/>
</dbReference>
<keyword evidence="1" id="KW-1133">Transmembrane helix</keyword>
<name>A0A1G1XLL6_9BACT</name>
<organism evidence="2 3">
    <name type="scientific">Candidatus Brennerbacteria bacterium RIFOXYD1_FULL_41_16</name>
    <dbReference type="NCBI Taxonomy" id="1797529"/>
    <lineage>
        <taxon>Bacteria</taxon>
        <taxon>Candidatus Brenneribacteriota</taxon>
    </lineage>
</organism>
<keyword evidence="1" id="KW-0812">Transmembrane</keyword>